<evidence type="ECO:0000256" key="3">
    <source>
        <dbReference type="ARBA" id="ARBA00022475"/>
    </source>
</evidence>
<evidence type="ECO:0000256" key="1">
    <source>
        <dbReference type="ARBA" id="ARBA00004651"/>
    </source>
</evidence>
<evidence type="ECO:0000256" key="9">
    <source>
        <dbReference type="ARBA" id="ARBA00023201"/>
    </source>
</evidence>
<evidence type="ECO:0000313" key="13">
    <source>
        <dbReference type="EMBL" id="KAG7343805.1"/>
    </source>
</evidence>
<dbReference type="PANTHER" id="PTHR10110:SF86">
    <property type="entry name" value="SODIUM_HYDROGEN EXCHANGER 7"/>
    <property type="match status" value="1"/>
</dbReference>
<protein>
    <submittedName>
        <fullName evidence="13">Cyclic nucleotide-binding protein</fullName>
    </submittedName>
</protein>
<reference evidence="13" key="1">
    <citation type="journal article" date="2021" name="Sci. Rep.">
        <title>Diploid genomic architecture of Nitzschia inconspicua, an elite biomass production diatom.</title>
        <authorList>
            <person name="Oliver A."/>
            <person name="Podell S."/>
            <person name="Pinowska A."/>
            <person name="Traller J.C."/>
            <person name="Smith S.R."/>
            <person name="McClure R."/>
            <person name="Beliaev A."/>
            <person name="Bohutskyi P."/>
            <person name="Hill E.A."/>
            <person name="Rabines A."/>
            <person name="Zheng H."/>
            <person name="Allen L.Z."/>
            <person name="Kuo A."/>
            <person name="Grigoriev I.V."/>
            <person name="Allen A.E."/>
            <person name="Hazlebeck D."/>
            <person name="Allen E.E."/>
        </authorList>
    </citation>
    <scope>NUCLEOTIDE SEQUENCE</scope>
    <source>
        <strain evidence="13">Hildebrandi</strain>
    </source>
</reference>
<keyword evidence="6" id="KW-0915">Sodium</keyword>
<feature type="transmembrane region" description="Helical" evidence="11">
    <location>
        <begin position="255"/>
        <end position="281"/>
    </location>
</feature>
<evidence type="ECO:0000259" key="12">
    <source>
        <dbReference type="Pfam" id="PF00999"/>
    </source>
</evidence>
<keyword evidence="9" id="KW-0739">Sodium transport</keyword>
<evidence type="ECO:0000256" key="6">
    <source>
        <dbReference type="ARBA" id="ARBA00023053"/>
    </source>
</evidence>
<name>A0A9K3KHL6_9STRA</name>
<evidence type="ECO:0000256" key="4">
    <source>
        <dbReference type="ARBA" id="ARBA00022692"/>
    </source>
</evidence>
<accession>A0A9K3KHL6</accession>
<feature type="transmembrane region" description="Helical" evidence="11">
    <location>
        <begin position="316"/>
        <end position="333"/>
    </location>
</feature>
<dbReference type="EMBL" id="JAGRRH010000023">
    <property type="protein sequence ID" value="KAG7343805.1"/>
    <property type="molecule type" value="Genomic_DNA"/>
</dbReference>
<feature type="transmembrane region" description="Helical" evidence="11">
    <location>
        <begin position="384"/>
        <end position="409"/>
    </location>
</feature>
<keyword evidence="8 11" id="KW-0472">Membrane</keyword>
<sequence>MSLLLLFLIPSAYAQSSNNITTDDQFLVNNDNDLDDVVDPVEIVNCSGCKATDAILYPWMVQLIGCIALFLVTRFNIPLPYAAIMFILGAIMGAVSSLSKANNILTNSITQWTNIDSDLLLLVFLPGLIFKDAVTIPIHLFLVASLQIWLLAFPMVLVGTTLTAVVGYYVLPYQWPLAAAATLGAILASTDPIAVASVLKTSGASPRLVIHISGESLLNDGSSFVFFTIFSQLFYINMGIPDEDSSDDISVWDGFLVFVRMSMGGTCVGAGFGAALLLIIWELDRRLEREFDILQVVFGLTAAYLCYFICDQLLGMSGVVAVVTCGVIVNYFGRGMINDEKLMESYLVLAEYLLNTLLFTLGGTIWATISFEKIESYQIKGIDWAWLLVLYLLVLFIRFIQVGLFYPIISRIGLKSDWREAVFLAYGGLRGAVGVALGLSLVRHVFEKTEDFQIRKLATILQFMGGGVTLLTLSINGTSAGPILKLLGLAKPSISTERVKLLFEGMAMDFVYEQISQLYEESRFVHVNFEVLKKQVPFVTKEPPKRHGQGVDFNSYSVQRFNRQDSGCAHYLQVTGLSNRASTFAAEGNEEHVGEILLEVRQIFLELLGEAYKVLLDLGELDMQEDNGYIYDTLQASVNLARNEVEHNQSTIQDWKWTEKFIFGTAPTLNSPHKEESDEIHGPQTDPVASWASSNMQVGNSAVPAVRDRSAARRLRLDVLRTIAFQQGHKMARSKLELFINRIEIPDDGSVRETIRPALEKVKEESKEQVKEAQEMLEKEISKKDLEIILSHYCSRIIIHRLMKFIERTAEDGTLGKIEARKYLSDMDNRLRQIVDETMDQLVTGGGCDPPSDQVSRDDVIAEDEAEHLFEGDESNSVDGSQC</sequence>
<evidence type="ECO:0000256" key="10">
    <source>
        <dbReference type="SAM" id="Coils"/>
    </source>
</evidence>
<dbReference type="InterPro" id="IPR006153">
    <property type="entry name" value="Cation/H_exchanger_TM"/>
</dbReference>
<keyword evidence="4 11" id="KW-0812">Transmembrane</keyword>
<keyword evidence="3" id="KW-1003">Cell membrane</keyword>
<proteinExistence type="predicted"/>
<dbReference type="GO" id="GO:0015386">
    <property type="term" value="F:potassium:proton antiporter activity"/>
    <property type="evidence" value="ECO:0007669"/>
    <property type="project" value="TreeGrafter"/>
</dbReference>
<feature type="coiled-coil region" evidence="10">
    <location>
        <begin position="756"/>
        <end position="787"/>
    </location>
</feature>
<keyword evidence="14" id="KW-1185">Reference proteome</keyword>
<dbReference type="GO" id="GO:0051453">
    <property type="term" value="P:regulation of intracellular pH"/>
    <property type="evidence" value="ECO:0007669"/>
    <property type="project" value="TreeGrafter"/>
</dbReference>
<feature type="transmembrane region" description="Helical" evidence="11">
    <location>
        <begin position="79"/>
        <end position="99"/>
    </location>
</feature>
<dbReference type="Proteomes" id="UP000693970">
    <property type="component" value="Unassembled WGS sequence"/>
</dbReference>
<dbReference type="GO" id="GO:0005886">
    <property type="term" value="C:plasma membrane"/>
    <property type="evidence" value="ECO:0007669"/>
    <property type="project" value="UniProtKB-SubCell"/>
</dbReference>
<dbReference type="Pfam" id="PF00999">
    <property type="entry name" value="Na_H_Exchanger"/>
    <property type="match status" value="1"/>
</dbReference>
<dbReference type="PANTHER" id="PTHR10110">
    <property type="entry name" value="SODIUM/HYDROGEN EXCHANGER"/>
    <property type="match status" value="1"/>
</dbReference>
<evidence type="ECO:0000313" key="14">
    <source>
        <dbReference type="Proteomes" id="UP000693970"/>
    </source>
</evidence>
<feature type="transmembrane region" description="Helical" evidence="11">
    <location>
        <begin position="177"/>
        <end position="196"/>
    </location>
</feature>
<feature type="domain" description="Cation/H+ exchanger transmembrane" evidence="12">
    <location>
        <begin position="67"/>
        <end position="485"/>
    </location>
</feature>
<evidence type="ECO:0000256" key="7">
    <source>
        <dbReference type="ARBA" id="ARBA00023065"/>
    </source>
</evidence>
<dbReference type="OrthoDB" id="441412at2759"/>
<keyword evidence="5 11" id="KW-1133">Transmembrane helix</keyword>
<evidence type="ECO:0000256" key="5">
    <source>
        <dbReference type="ARBA" id="ARBA00022989"/>
    </source>
</evidence>
<keyword evidence="10" id="KW-0175">Coiled coil</keyword>
<comment type="subcellular location">
    <subcellularLocation>
        <location evidence="1">Cell membrane</location>
        <topology evidence="1">Multi-pass membrane protein</topology>
    </subcellularLocation>
</comment>
<gene>
    <name evidence="13" type="ORF">IV203_021813</name>
</gene>
<dbReference type="InterPro" id="IPR018422">
    <property type="entry name" value="Cation/H_exchanger_CPA1"/>
</dbReference>
<keyword evidence="7" id="KW-0406">Ion transport</keyword>
<reference evidence="13" key="2">
    <citation type="submission" date="2021-04" db="EMBL/GenBank/DDBJ databases">
        <authorList>
            <person name="Podell S."/>
        </authorList>
    </citation>
    <scope>NUCLEOTIDE SEQUENCE</scope>
    <source>
        <strain evidence="13">Hildebrandi</strain>
    </source>
</reference>
<comment type="caution">
    <text evidence="13">The sequence shown here is derived from an EMBL/GenBank/DDBJ whole genome shotgun (WGS) entry which is preliminary data.</text>
</comment>
<evidence type="ECO:0000256" key="11">
    <source>
        <dbReference type="SAM" id="Phobius"/>
    </source>
</evidence>
<feature type="transmembrane region" description="Helical" evidence="11">
    <location>
        <begin position="421"/>
        <end position="442"/>
    </location>
</feature>
<evidence type="ECO:0000256" key="8">
    <source>
        <dbReference type="ARBA" id="ARBA00023136"/>
    </source>
</evidence>
<feature type="transmembrane region" description="Helical" evidence="11">
    <location>
        <begin position="293"/>
        <end position="310"/>
    </location>
</feature>
<feature type="transmembrane region" description="Helical" evidence="11">
    <location>
        <begin position="149"/>
        <end position="171"/>
    </location>
</feature>
<keyword evidence="2" id="KW-0813">Transport</keyword>
<feature type="transmembrane region" description="Helical" evidence="11">
    <location>
        <begin position="119"/>
        <end position="142"/>
    </location>
</feature>
<dbReference type="GO" id="GO:0015385">
    <property type="term" value="F:sodium:proton antiporter activity"/>
    <property type="evidence" value="ECO:0007669"/>
    <property type="project" value="InterPro"/>
</dbReference>
<evidence type="ECO:0000256" key="2">
    <source>
        <dbReference type="ARBA" id="ARBA00022448"/>
    </source>
</evidence>
<dbReference type="AlphaFoldDB" id="A0A9K3KHL6"/>
<organism evidence="13 14">
    <name type="scientific">Nitzschia inconspicua</name>
    <dbReference type="NCBI Taxonomy" id="303405"/>
    <lineage>
        <taxon>Eukaryota</taxon>
        <taxon>Sar</taxon>
        <taxon>Stramenopiles</taxon>
        <taxon>Ochrophyta</taxon>
        <taxon>Bacillariophyta</taxon>
        <taxon>Bacillariophyceae</taxon>
        <taxon>Bacillariophycidae</taxon>
        <taxon>Bacillariales</taxon>
        <taxon>Bacillariaceae</taxon>
        <taxon>Nitzschia</taxon>
    </lineage>
</organism>
<feature type="transmembrane region" description="Helical" evidence="11">
    <location>
        <begin position="345"/>
        <end position="369"/>
    </location>
</feature>
<dbReference type="GO" id="GO:0098719">
    <property type="term" value="P:sodium ion import across plasma membrane"/>
    <property type="evidence" value="ECO:0007669"/>
    <property type="project" value="TreeGrafter"/>
</dbReference>